<comment type="caution">
    <text evidence="3">The sequence shown here is derived from an EMBL/GenBank/DDBJ whole genome shotgun (WGS) entry which is preliminary data.</text>
</comment>
<dbReference type="InterPro" id="IPR009492">
    <property type="entry name" value="TniQ"/>
</dbReference>
<proteinExistence type="predicted"/>
<dbReference type="Pfam" id="PF15978">
    <property type="entry name" value="TnsD"/>
    <property type="match status" value="1"/>
</dbReference>
<protein>
    <submittedName>
        <fullName evidence="3">Transposase</fullName>
    </submittedName>
</protein>
<evidence type="ECO:0000259" key="1">
    <source>
        <dbReference type="Pfam" id="PF06527"/>
    </source>
</evidence>
<accession>A0A6B4JPV6</accession>
<evidence type="ECO:0000313" key="3">
    <source>
        <dbReference type="EMBL" id="NFV27092.1"/>
    </source>
</evidence>
<organism evidence="3 4">
    <name type="scientific">Clostridium botulinum</name>
    <dbReference type="NCBI Taxonomy" id="1491"/>
    <lineage>
        <taxon>Bacteria</taxon>
        <taxon>Bacillati</taxon>
        <taxon>Bacillota</taxon>
        <taxon>Clostridia</taxon>
        <taxon>Eubacteriales</taxon>
        <taxon>Clostridiaceae</taxon>
        <taxon>Clostridium</taxon>
    </lineage>
</organism>
<sequence>MIHFFTDPYKDELIYSAVSRYHFYTGNIDYKDTIEECFGKRTIVPSLEIGSPIDQLAKNISGKYTADYLIKNHTILPYYIPFLPIQRRDEIIEKIKYKDCSGIYNEIGITAGSVCKKKGIYYCPICVKKDIDNNGEAYIHREHQLQGIFLCPHHGELLKKYNIIKNDVSRLEFIRLEKQYLDFESETKIIKNYDMMLKLSKDAYYLLKSDIRSIDKKSILEKYKNLLNEKGLTTSGNRIKQRELYEEFINYYGEELLKVMDSSIDNDDEYNWLRVITRDVKRTVHPVRHLLLINFLLGNIDEFFDDTRDNYNPFGKGPWPCLNKGANHYKENVINDLKITDDYKTRLPVGTFSCNCGFVYSRKGPDKESSDRYRIGRIKKFGWVWEHKLKTYLKENKYGLIELAMLMSCDPKTILKFDFILGTNMFKNNSRYINDKKAADETDKLDKLNNYKNCILINIASNPTATRTEIRSMCKKEYIFIYRNDKKWLYDKLPIQTKKINPRALVDWNKRDNKFLFIIKNKYEELMDRDEPIRITKSIIGRELGILTALEKNIDKLPNTERYLNKIIETVEDFQIRRCKKIIINKIDKGEPIKRWEIQRIAGIRSEAFEKIKAIALGTDWFIE</sequence>
<dbReference type="Pfam" id="PF06527">
    <property type="entry name" value="TniQ"/>
    <property type="match status" value="1"/>
</dbReference>
<dbReference type="InterPro" id="IPR032750">
    <property type="entry name" value="TnsD_C"/>
</dbReference>
<evidence type="ECO:0000313" key="4">
    <source>
        <dbReference type="Proteomes" id="UP000486903"/>
    </source>
</evidence>
<feature type="domain" description="Transposon Tn7 transposition protein TnsD C-terminal" evidence="2">
    <location>
        <begin position="199"/>
        <end position="564"/>
    </location>
</feature>
<name>A0A6B4JPV6_CLOBO</name>
<dbReference type="RefSeq" id="WP_003371157.1">
    <property type="nucleotide sequence ID" value="NZ_JACBBA010000007.1"/>
</dbReference>
<feature type="domain" description="TniQ" evidence="1">
    <location>
        <begin position="4"/>
        <end position="158"/>
    </location>
</feature>
<evidence type="ECO:0000259" key="2">
    <source>
        <dbReference type="Pfam" id="PF15978"/>
    </source>
</evidence>
<dbReference type="AlphaFoldDB" id="A0A6B4JPV6"/>
<gene>
    <name evidence="3" type="ORF">FDG31_13110</name>
</gene>
<reference evidence="3 4" key="1">
    <citation type="submission" date="2019-04" db="EMBL/GenBank/DDBJ databases">
        <title>Genome sequencing of Clostridium botulinum Groups I-IV and Clostridium butyricum.</title>
        <authorList>
            <person name="Brunt J."/>
            <person name="Van Vliet A.H.M."/>
            <person name="Stringer S.C."/>
            <person name="Carter A.T."/>
            <person name="Peck M.W."/>
        </authorList>
    </citation>
    <scope>NUCLEOTIDE SEQUENCE [LARGE SCALE GENOMIC DNA]</scope>
    <source>
        <strain evidence="3 4">BL81</strain>
    </source>
</reference>
<dbReference type="Proteomes" id="UP000486903">
    <property type="component" value="Unassembled WGS sequence"/>
</dbReference>
<dbReference type="EMBL" id="SXFB01000010">
    <property type="protein sequence ID" value="NFV27092.1"/>
    <property type="molecule type" value="Genomic_DNA"/>
</dbReference>